<gene>
    <name evidence="15 16" type="primary">aat</name>
    <name evidence="16" type="ORF">NCTC11370_01244</name>
</gene>
<dbReference type="OrthoDB" id="9790282at2"/>
<evidence type="ECO:0000256" key="10">
    <source>
        <dbReference type="ARBA" id="ARBA00066767"/>
    </source>
</evidence>
<dbReference type="InterPro" id="IPR004616">
    <property type="entry name" value="Leu/Phe-tRNA_Trfase"/>
</dbReference>
<evidence type="ECO:0000256" key="2">
    <source>
        <dbReference type="ARBA" id="ARBA00022490"/>
    </source>
</evidence>
<evidence type="ECO:0000256" key="6">
    <source>
        <dbReference type="ARBA" id="ARBA00050652"/>
    </source>
</evidence>
<evidence type="ECO:0000256" key="13">
    <source>
        <dbReference type="ARBA" id="ARBA00077165"/>
    </source>
</evidence>
<evidence type="ECO:0000256" key="4">
    <source>
        <dbReference type="ARBA" id="ARBA00023315"/>
    </source>
</evidence>
<evidence type="ECO:0000256" key="5">
    <source>
        <dbReference type="ARBA" id="ARBA00050607"/>
    </source>
</evidence>
<keyword evidence="17" id="KW-1185">Reference proteome</keyword>
<organism evidence="16 17">
    <name type="scientific">Fluoribacter dumoffii</name>
    <dbReference type="NCBI Taxonomy" id="463"/>
    <lineage>
        <taxon>Bacteria</taxon>
        <taxon>Pseudomonadati</taxon>
        <taxon>Pseudomonadota</taxon>
        <taxon>Gammaproteobacteria</taxon>
        <taxon>Legionellales</taxon>
        <taxon>Legionellaceae</taxon>
        <taxon>Fluoribacter</taxon>
    </lineage>
</organism>
<dbReference type="Gene3D" id="3.40.630.70">
    <property type="entry name" value="Leucyl/phenylalanyl-tRNA-protein transferase, C-terminal domain"/>
    <property type="match status" value="1"/>
</dbReference>
<evidence type="ECO:0000256" key="12">
    <source>
        <dbReference type="ARBA" id="ARBA00077136"/>
    </source>
</evidence>
<dbReference type="InterPro" id="IPR042203">
    <property type="entry name" value="Leu/Phe-tRNA_Trfase_C"/>
</dbReference>
<comment type="subcellular location">
    <subcellularLocation>
        <location evidence="1 15">Cytoplasm</location>
    </subcellularLocation>
</comment>
<evidence type="ECO:0000256" key="3">
    <source>
        <dbReference type="ARBA" id="ARBA00022679"/>
    </source>
</evidence>
<dbReference type="InterPro" id="IPR016181">
    <property type="entry name" value="Acyl_CoA_acyltransferase"/>
</dbReference>
<dbReference type="NCBIfam" id="TIGR00667">
    <property type="entry name" value="aat"/>
    <property type="match status" value="1"/>
</dbReference>
<proteinExistence type="inferred from homology"/>
<evidence type="ECO:0000256" key="8">
    <source>
        <dbReference type="ARBA" id="ARBA00054043"/>
    </source>
</evidence>
<dbReference type="FunFam" id="3.30.70.3550:FF:000001">
    <property type="entry name" value="Leucyl/phenylalanyl-tRNA--protein transferase"/>
    <property type="match status" value="1"/>
</dbReference>
<comment type="catalytic activity">
    <reaction evidence="6 15">
        <text>N-terminal L-arginyl-[protein] + L-leucyl-tRNA(Leu) = N-terminal L-leucyl-L-arginyl-[protein] + tRNA(Leu) + H(+)</text>
        <dbReference type="Rhea" id="RHEA:50416"/>
        <dbReference type="Rhea" id="RHEA-COMP:9613"/>
        <dbReference type="Rhea" id="RHEA-COMP:9622"/>
        <dbReference type="Rhea" id="RHEA-COMP:12672"/>
        <dbReference type="Rhea" id="RHEA-COMP:12673"/>
        <dbReference type="ChEBI" id="CHEBI:15378"/>
        <dbReference type="ChEBI" id="CHEBI:64719"/>
        <dbReference type="ChEBI" id="CHEBI:78442"/>
        <dbReference type="ChEBI" id="CHEBI:78494"/>
        <dbReference type="ChEBI" id="CHEBI:133044"/>
        <dbReference type="EC" id="2.3.2.6"/>
    </reaction>
</comment>
<reference evidence="16 17" key="1">
    <citation type="submission" date="2018-06" db="EMBL/GenBank/DDBJ databases">
        <authorList>
            <consortium name="Pathogen Informatics"/>
            <person name="Doyle S."/>
        </authorList>
    </citation>
    <scope>NUCLEOTIDE SEQUENCE [LARGE SCALE GENOMIC DNA]</scope>
    <source>
        <strain evidence="16 17">NCTC11370</strain>
    </source>
</reference>
<evidence type="ECO:0000256" key="1">
    <source>
        <dbReference type="ARBA" id="ARBA00004496"/>
    </source>
</evidence>
<dbReference type="GeneID" id="93292166"/>
<evidence type="ECO:0000313" key="17">
    <source>
        <dbReference type="Proteomes" id="UP000254554"/>
    </source>
</evidence>
<dbReference type="GO" id="GO:0005737">
    <property type="term" value="C:cytoplasm"/>
    <property type="evidence" value="ECO:0007669"/>
    <property type="project" value="UniProtKB-SubCell"/>
</dbReference>
<dbReference type="AlphaFoldDB" id="A0A377G8R4"/>
<keyword evidence="4 15" id="KW-0012">Acyltransferase</keyword>
<evidence type="ECO:0000256" key="11">
    <source>
        <dbReference type="ARBA" id="ARBA00074372"/>
    </source>
</evidence>
<comment type="function">
    <text evidence="8 15">Functions in the N-end rule pathway of protein degradation where it conjugates Leu, Phe and, less efficiently, Met from aminoacyl-tRNAs to the N-termini of proteins containing an N-terminal arginine or lysine.</text>
</comment>
<dbReference type="SUPFAM" id="SSF55729">
    <property type="entry name" value="Acyl-CoA N-acyltransferases (Nat)"/>
    <property type="match status" value="1"/>
</dbReference>
<dbReference type="Proteomes" id="UP000254554">
    <property type="component" value="Unassembled WGS sequence"/>
</dbReference>
<dbReference type="STRING" id="1094715.GCA_000236165_01176"/>
<dbReference type="PANTHER" id="PTHR30098:SF2">
    <property type="entry name" value="LEUCYL_PHENYLALANYL-TRNA--PROTEIN TRANSFERASE"/>
    <property type="match status" value="1"/>
</dbReference>
<dbReference type="HAMAP" id="MF_00688">
    <property type="entry name" value="Leu_Phe_trans"/>
    <property type="match status" value="1"/>
</dbReference>
<dbReference type="Gene3D" id="3.30.70.3550">
    <property type="entry name" value="Leucyl/phenylalanyl-tRNA-protein transferase, N-terminal domain"/>
    <property type="match status" value="1"/>
</dbReference>
<comment type="catalytic activity">
    <reaction evidence="5 15">
        <text>L-phenylalanyl-tRNA(Phe) + an N-terminal L-alpha-aminoacyl-[protein] = an N-terminal L-phenylalanyl-L-alpha-aminoacyl-[protein] + tRNA(Phe)</text>
        <dbReference type="Rhea" id="RHEA:43632"/>
        <dbReference type="Rhea" id="RHEA-COMP:9668"/>
        <dbReference type="Rhea" id="RHEA-COMP:9699"/>
        <dbReference type="Rhea" id="RHEA-COMP:10636"/>
        <dbReference type="Rhea" id="RHEA-COMP:10637"/>
        <dbReference type="ChEBI" id="CHEBI:78442"/>
        <dbReference type="ChEBI" id="CHEBI:78531"/>
        <dbReference type="ChEBI" id="CHEBI:78597"/>
        <dbReference type="ChEBI" id="CHEBI:83561"/>
        <dbReference type="EC" id="2.3.2.6"/>
    </reaction>
</comment>
<dbReference type="Pfam" id="PF03588">
    <property type="entry name" value="Leu_Phe_trans"/>
    <property type="match status" value="1"/>
</dbReference>
<accession>A0A377G8R4</accession>
<evidence type="ECO:0000256" key="15">
    <source>
        <dbReference type="HAMAP-Rule" id="MF_00688"/>
    </source>
</evidence>
<evidence type="ECO:0000256" key="7">
    <source>
        <dbReference type="ARBA" id="ARBA00051538"/>
    </source>
</evidence>
<comment type="catalytic activity">
    <reaction evidence="7 15">
        <text>N-terminal L-lysyl-[protein] + L-leucyl-tRNA(Leu) = N-terminal L-leucyl-L-lysyl-[protein] + tRNA(Leu) + H(+)</text>
        <dbReference type="Rhea" id="RHEA:12340"/>
        <dbReference type="Rhea" id="RHEA-COMP:9613"/>
        <dbReference type="Rhea" id="RHEA-COMP:9622"/>
        <dbReference type="Rhea" id="RHEA-COMP:12670"/>
        <dbReference type="Rhea" id="RHEA-COMP:12671"/>
        <dbReference type="ChEBI" id="CHEBI:15378"/>
        <dbReference type="ChEBI" id="CHEBI:65249"/>
        <dbReference type="ChEBI" id="CHEBI:78442"/>
        <dbReference type="ChEBI" id="CHEBI:78494"/>
        <dbReference type="ChEBI" id="CHEBI:133043"/>
        <dbReference type="EC" id="2.3.2.6"/>
    </reaction>
</comment>
<dbReference type="GO" id="GO:0030163">
    <property type="term" value="P:protein catabolic process"/>
    <property type="evidence" value="ECO:0007669"/>
    <property type="project" value="UniProtKB-UniRule"/>
</dbReference>
<evidence type="ECO:0000256" key="9">
    <source>
        <dbReference type="ARBA" id="ARBA00061535"/>
    </source>
</evidence>
<protein>
    <recommendedName>
        <fullName evidence="11 15">Leucyl/phenylalanyl-tRNA--protein transferase</fullName>
        <ecNumber evidence="10 15">2.3.2.6</ecNumber>
    </recommendedName>
    <alternativeName>
        <fullName evidence="12 15">L/F-transferase</fullName>
    </alternativeName>
    <alternativeName>
        <fullName evidence="13 15">Leucyltransferase</fullName>
    </alternativeName>
    <alternativeName>
        <fullName evidence="14 15">Phenyalanyltransferase</fullName>
    </alternativeName>
</protein>
<dbReference type="RefSeq" id="WP_010653463.1">
    <property type="nucleotide sequence ID" value="NZ_JAPHOO010000001.1"/>
</dbReference>
<evidence type="ECO:0000313" key="16">
    <source>
        <dbReference type="EMBL" id="STO21182.1"/>
    </source>
</evidence>
<dbReference type="EC" id="2.3.2.6" evidence="10 15"/>
<sequence>MNFNELYSFPDPEQSDAQGLLFIGGDLSPQRILQAYRQGIFPWYEPGTPILWWSPNPRLILIPNEFKASRSLLKSLKKPFSFTIDTAFRQVIVECATGAGRLDNTWITQEMIEAYTYLHTMGYAHSFEIWYENELVGGLYGLSLGHAFFGESMFHKMTDASKIAFYCLCKTMAEWSFDFIDCQIPTKHLQSLGAKIIHRKEFLHMLGQSLEHPTKQGLWNTTNNI</sequence>
<keyword evidence="3 15" id="KW-0808">Transferase</keyword>
<dbReference type="EMBL" id="UGGT01000001">
    <property type="protein sequence ID" value="STO21182.1"/>
    <property type="molecule type" value="Genomic_DNA"/>
</dbReference>
<comment type="similarity">
    <text evidence="9 15">Belongs to the L/F-transferase family.</text>
</comment>
<keyword evidence="2 15" id="KW-0963">Cytoplasm</keyword>
<dbReference type="PANTHER" id="PTHR30098">
    <property type="entry name" value="LEUCYL/PHENYLALANYL-TRNA--PROTEIN TRANSFERASE"/>
    <property type="match status" value="1"/>
</dbReference>
<evidence type="ECO:0000256" key="14">
    <source>
        <dbReference type="ARBA" id="ARBA00083640"/>
    </source>
</evidence>
<dbReference type="GO" id="GO:0008914">
    <property type="term" value="F:leucyl-tRNA--protein transferase activity"/>
    <property type="evidence" value="ECO:0007669"/>
    <property type="project" value="UniProtKB-UniRule"/>
</dbReference>
<name>A0A377G8R4_9GAMM</name>
<dbReference type="InterPro" id="IPR042221">
    <property type="entry name" value="Leu/Phe-tRNA_Trfase_N"/>
</dbReference>